<evidence type="ECO:0000313" key="1">
    <source>
        <dbReference type="EMBL" id="EGF27526.1"/>
    </source>
</evidence>
<evidence type="ECO:0000313" key="2">
    <source>
        <dbReference type="Proteomes" id="UP000006222"/>
    </source>
</evidence>
<gene>
    <name evidence="1" type="ORF">RBWH47_02478</name>
</gene>
<sequence length="54" mass="6433">MKRERSKLGESFKNGESILPSDSTIRYERVFHYLARGAQRIETAWQYRRNLESA</sequence>
<reference evidence="1 2" key="1">
    <citation type="journal article" date="2013" name="Mar. Genomics">
        <title>Expression of sulfatases in Rhodopirellula baltica and the diversity of sulfatases in the genus Rhodopirellula.</title>
        <authorList>
            <person name="Wegner C.E."/>
            <person name="Richter-Heitmann T."/>
            <person name="Klindworth A."/>
            <person name="Klockow C."/>
            <person name="Richter M."/>
            <person name="Achstetter T."/>
            <person name="Glockner F.O."/>
            <person name="Harder J."/>
        </authorList>
    </citation>
    <scope>NUCLEOTIDE SEQUENCE [LARGE SCALE GENOMIC DNA]</scope>
    <source>
        <strain evidence="1 2">WH47</strain>
    </source>
</reference>
<dbReference type="PATRIC" id="fig|991778.3.peg.2676"/>
<proteinExistence type="predicted"/>
<accession>F2AS31</accession>
<dbReference type="EMBL" id="AFAR01000138">
    <property type="protein sequence ID" value="EGF27526.1"/>
    <property type="molecule type" value="Genomic_DNA"/>
</dbReference>
<organism evidence="1 2">
    <name type="scientific">Rhodopirellula baltica WH47</name>
    <dbReference type="NCBI Taxonomy" id="991778"/>
    <lineage>
        <taxon>Bacteria</taxon>
        <taxon>Pseudomonadati</taxon>
        <taxon>Planctomycetota</taxon>
        <taxon>Planctomycetia</taxon>
        <taxon>Pirellulales</taxon>
        <taxon>Pirellulaceae</taxon>
        <taxon>Rhodopirellula</taxon>
    </lineage>
</organism>
<name>F2AS31_RHOBT</name>
<comment type="caution">
    <text evidence="1">The sequence shown here is derived from an EMBL/GenBank/DDBJ whole genome shotgun (WGS) entry which is preliminary data.</text>
</comment>
<dbReference type="Proteomes" id="UP000006222">
    <property type="component" value="Unassembled WGS sequence"/>
</dbReference>
<protein>
    <submittedName>
        <fullName evidence="1">Uncharacterized protein</fullName>
    </submittedName>
</protein>
<dbReference type="AlphaFoldDB" id="F2AS31"/>